<evidence type="ECO:0000313" key="3">
    <source>
        <dbReference type="Proteomes" id="UP000011885"/>
    </source>
</evidence>
<dbReference type="SUPFAM" id="SSF52799">
    <property type="entry name" value="(Phosphotyrosine protein) phosphatases II"/>
    <property type="match status" value="1"/>
</dbReference>
<sequence length="153" mass="17051">MSNRMKFSDAATVGPQPREAELKSLAADNYQAVINLRTEGEDDQPMSPAEEADVVRAHGMEYLHHPVSMDAIDESLVDAFRRQYVALPKPVFVHCKSGKRAGAMMMMHTAAENGMSGEEALEKAKEMGFECDQPELEKFVKQYVNNRSQAKTT</sequence>
<dbReference type="InterPro" id="IPR029021">
    <property type="entry name" value="Prot-tyrosine_phosphatase-like"/>
</dbReference>
<dbReference type="OrthoDB" id="270335at2"/>
<dbReference type="EC" id="3.-.-.-" evidence="2"/>
<comment type="caution">
    <text evidence="2">The sequence shown here is derived from an EMBL/GenBank/DDBJ whole genome shotgun (WGS) entry which is preliminary data.</text>
</comment>
<reference evidence="2 3" key="1">
    <citation type="journal article" date="2013" name="Mar. Genomics">
        <title>Expression of sulfatases in Rhodopirellula baltica and the diversity of sulfatases in the genus Rhodopirellula.</title>
        <authorList>
            <person name="Wegner C.E."/>
            <person name="Richter-Heitmann T."/>
            <person name="Klindworth A."/>
            <person name="Klockow C."/>
            <person name="Richter M."/>
            <person name="Achstetter T."/>
            <person name="Glockner F.O."/>
            <person name="Harder J."/>
        </authorList>
    </citation>
    <scope>NUCLEOTIDE SEQUENCE [LARGE SCALE GENOMIC DNA]</scope>
    <source>
        <strain evidence="2 3">SM41</strain>
    </source>
</reference>
<accession>M5U8H6</accession>
<dbReference type="Gene3D" id="3.90.190.10">
    <property type="entry name" value="Protein tyrosine phosphatase superfamily"/>
    <property type="match status" value="1"/>
</dbReference>
<keyword evidence="3" id="KW-1185">Reference proteome</keyword>
<dbReference type="InterPro" id="IPR005939">
    <property type="entry name" value="BLH_phosphatase-like"/>
</dbReference>
<dbReference type="Proteomes" id="UP000011885">
    <property type="component" value="Unassembled WGS sequence"/>
</dbReference>
<proteinExistence type="predicted"/>
<dbReference type="EMBL" id="ANOH01000068">
    <property type="protein sequence ID" value="EMI57730.1"/>
    <property type="molecule type" value="Genomic_DNA"/>
</dbReference>
<organism evidence="2 3">
    <name type="scientific">Rhodopirellula sallentina SM41</name>
    <dbReference type="NCBI Taxonomy" id="1263870"/>
    <lineage>
        <taxon>Bacteria</taxon>
        <taxon>Pseudomonadati</taxon>
        <taxon>Planctomycetota</taxon>
        <taxon>Planctomycetia</taxon>
        <taxon>Pirellulales</taxon>
        <taxon>Pirellulaceae</taxon>
        <taxon>Rhodopirellula</taxon>
    </lineage>
</organism>
<dbReference type="Pfam" id="PF04273">
    <property type="entry name" value="BLH_phosphatase"/>
    <property type="match status" value="1"/>
</dbReference>
<dbReference type="PATRIC" id="fig|1263870.3.peg.915"/>
<name>M5U8H6_9BACT</name>
<dbReference type="CDD" id="cd14503">
    <property type="entry name" value="PTP-bact"/>
    <property type="match status" value="1"/>
</dbReference>
<dbReference type="GO" id="GO:0016787">
    <property type="term" value="F:hydrolase activity"/>
    <property type="evidence" value="ECO:0007669"/>
    <property type="project" value="UniProtKB-KW"/>
</dbReference>
<keyword evidence="2" id="KW-0378">Hydrolase</keyword>
<evidence type="ECO:0000313" key="2">
    <source>
        <dbReference type="EMBL" id="EMI57730.1"/>
    </source>
</evidence>
<gene>
    <name evidence="2" type="ORF">RSSM_00839</name>
</gene>
<evidence type="ECO:0000259" key="1">
    <source>
        <dbReference type="Pfam" id="PF04273"/>
    </source>
</evidence>
<feature type="domain" description="Beta-lactamase hydrolase-like protein phosphatase-like" evidence="1">
    <location>
        <begin position="10"/>
        <end position="107"/>
    </location>
</feature>
<dbReference type="AlphaFoldDB" id="M5U8H6"/>
<dbReference type="RefSeq" id="WP_008674677.1">
    <property type="nucleotide sequence ID" value="NZ_ANOH01000068.1"/>
</dbReference>
<protein>
    <submittedName>
        <fullName evidence="2">Beta-lactamase hydrolase-like protein</fullName>
        <ecNumber evidence="2">3.-.-.-</ecNumber>
    </submittedName>
</protein>